<feature type="compositionally biased region" description="Low complexity" evidence="1">
    <location>
        <begin position="233"/>
        <end position="242"/>
    </location>
</feature>
<dbReference type="InterPro" id="IPR010183">
    <property type="entry name" value="Phage_lambda_Bet"/>
</dbReference>
<dbReference type="GO" id="GO:0003677">
    <property type="term" value="F:DNA binding"/>
    <property type="evidence" value="ECO:0007669"/>
    <property type="project" value="InterPro"/>
</dbReference>
<dbReference type="RefSeq" id="WP_011735769.1">
    <property type="nucleotide sequence ID" value="NC_008609.1"/>
</dbReference>
<dbReference type="NCBIfam" id="TIGR01913">
    <property type="entry name" value="bet_lambda"/>
    <property type="match status" value="1"/>
</dbReference>
<dbReference type="STRING" id="338966.Ppro_1883"/>
<organism evidence="2 3">
    <name type="scientific">Pelobacter propionicus (strain DSM 2379 / NBRC 103807 / OttBd1)</name>
    <dbReference type="NCBI Taxonomy" id="338966"/>
    <lineage>
        <taxon>Bacteria</taxon>
        <taxon>Pseudomonadati</taxon>
        <taxon>Thermodesulfobacteriota</taxon>
        <taxon>Desulfuromonadia</taxon>
        <taxon>Desulfuromonadales</taxon>
        <taxon>Desulfuromonadaceae</taxon>
        <taxon>Pelobacter</taxon>
    </lineage>
</organism>
<dbReference type="EMBL" id="CP000482">
    <property type="protein sequence ID" value="ABK99493.1"/>
    <property type="molecule type" value="Genomic_DNA"/>
</dbReference>
<dbReference type="HOGENOM" id="CLU_077342_0_0_7"/>
<dbReference type="eggNOG" id="COG3723">
    <property type="taxonomic scope" value="Bacteria"/>
</dbReference>
<dbReference type="AlphaFoldDB" id="A1AQ73"/>
<dbReference type="OrthoDB" id="7889018at2"/>
<dbReference type="GO" id="GO:0006310">
    <property type="term" value="P:DNA recombination"/>
    <property type="evidence" value="ECO:0007669"/>
    <property type="project" value="InterPro"/>
</dbReference>
<dbReference type="Proteomes" id="UP000006732">
    <property type="component" value="Chromosome"/>
</dbReference>
<evidence type="ECO:0000256" key="1">
    <source>
        <dbReference type="SAM" id="MobiDB-lite"/>
    </source>
</evidence>
<sequence>MSNALVKLEFDKEQMAVIETQLFPSGTSKAEQQYCLSVARELCLNPITKEIFFVKRRQKIDDKWVTKVEPMVGRDGFLSIAHRSKQFAGIETTAGIREVPQLEGGQWGFKNQLVTECIVWRKDSPKPFTVQVAYNEYCQRNSEGNPTKFWAEKPETMLKKVAESQALRKAFNIHGVYCPEELGAGFELASGDIVIQAIEEERPGNETDKSHLSVVKPPQAETQATKTPKHQKSSTATTSQSAPINEEVQTSPPSPGQVIDEAALLVIELLDGKHIPYDIAINGLDGIISAKSFNEKELLKSSGFRWSADQKRWIYKFRNEPF</sequence>
<evidence type="ECO:0000313" key="2">
    <source>
        <dbReference type="EMBL" id="ABK99493.1"/>
    </source>
</evidence>
<evidence type="ECO:0000313" key="3">
    <source>
        <dbReference type="Proteomes" id="UP000006732"/>
    </source>
</evidence>
<reference evidence="2 3" key="1">
    <citation type="submission" date="2006-10" db="EMBL/GenBank/DDBJ databases">
        <title>Complete sequence of chromosome of Pelobacter propionicus DSM 2379.</title>
        <authorList>
            <consortium name="US DOE Joint Genome Institute"/>
            <person name="Copeland A."/>
            <person name="Lucas S."/>
            <person name="Lapidus A."/>
            <person name="Barry K."/>
            <person name="Detter J.C."/>
            <person name="Glavina del Rio T."/>
            <person name="Hammon N."/>
            <person name="Israni S."/>
            <person name="Dalin E."/>
            <person name="Tice H."/>
            <person name="Pitluck S."/>
            <person name="Saunders E."/>
            <person name="Brettin T."/>
            <person name="Bruce D."/>
            <person name="Han C."/>
            <person name="Tapia R."/>
            <person name="Schmutz J."/>
            <person name="Larimer F."/>
            <person name="Land M."/>
            <person name="Hauser L."/>
            <person name="Kyrpides N."/>
            <person name="Kim E."/>
            <person name="Lovley D."/>
            <person name="Richardson P."/>
        </authorList>
    </citation>
    <scope>NUCLEOTIDE SEQUENCE [LARGE SCALE GENOMIC DNA]</scope>
    <source>
        <strain evidence="3">DSM 2379 / NBRC 103807 / OttBd1</strain>
    </source>
</reference>
<feature type="region of interest" description="Disordered" evidence="1">
    <location>
        <begin position="201"/>
        <end position="256"/>
    </location>
</feature>
<feature type="compositionally biased region" description="Basic and acidic residues" evidence="1">
    <location>
        <begin position="201"/>
        <end position="211"/>
    </location>
</feature>
<accession>A1AQ73</accession>
<dbReference type="Pfam" id="PF03837">
    <property type="entry name" value="RecT"/>
    <property type="match status" value="1"/>
</dbReference>
<name>A1AQ73_PELPD</name>
<dbReference type="KEGG" id="ppd:Ppro_1883"/>
<dbReference type="InterPro" id="IPR018330">
    <property type="entry name" value="RecT_fam"/>
</dbReference>
<gene>
    <name evidence="2" type="ordered locus">Ppro_1883</name>
</gene>
<proteinExistence type="predicted"/>
<keyword evidence="3" id="KW-1185">Reference proteome</keyword>
<protein>
    <submittedName>
        <fullName evidence="2">Phage recombination protein Bet</fullName>
    </submittedName>
</protein>